<dbReference type="PANTHER" id="PTHR21143:SF133">
    <property type="entry name" value="GUSTATORY AND PHEROMONE RECEPTOR 32A-RELATED"/>
    <property type="match status" value="1"/>
</dbReference>
<keyword evidence="4 8" id="KW-1133">Transmembrane helix</keyword>
<dbReference type="PANTHER" id="PTHR21143">
    <property type="entry name" value="INVERTEBRATE GUSTATORY RECEPTOR"/>
    <property type="match status" value="1"/>
</dbReference>
<comment type="similarity">
    <text evidence="8">Belongs to the insect chemoreceptor superfamily. Gustatory receptor (GR) family.</text>
</comment>
<evidence type="ECO:0000256" key="4">
    <source>
        <dbReference type="ARBA" id="ARBA00022989"/>
    </source>
</evidence>
<feature type="transmembrane region" description="Helical" evidence="8">
    <location>
        <begin position="43"/>
        <end position="67"/>
    </location>
</feature>
<evidence type="ECO:0000256" key="6">
    <source>
        <dbReference type="ARBA" id="ARBA00023170"/>
    </source>
</evidence>
<gene>
    <name evidence="9" type="ORF">GEV33_010008</name>
</gene>
<evidence type="ECO:0000256" key="3">
    <source>
        <dbReference type="ARBA" id="ARBA00022692"/>
    </source>
</evidence>
<evidence type="ECO:0000256" key="5">
    <source>
        <dbReference type="ARBA" id="ARBA00023136"/>
    </source>
</evidence>
<evidence type="ECO:0000313" key="10">
    <source>
        <dbReference type="Proteomes" id="UP000719412"/>
    </source>
</evidence>
<accession>A0A8J6HDZ4</accession>
<dbReference type="Proteomes" id="UP000719412">
    <property type="component" value="Unassembled WGS sequence"/>
</dbReference>
<dbReference type="GO" id="GO:0050909">
    <property type="term" value="P:sensory perception of taste"/>
    <property type="evidence" value="ECO:0007669"/>
    <property type="project" value="InterPro"/>
</dbReference>
<evidence type="ECO:0000256" key="2">
    <source>
        <dbReference type="ARBA" id="ARBA00022475"/>
    </source>
</evidence>
<dbReference type="GO" id="GO:0008049">
    <property type="term" value="P:male courtship behavior"/>
    <property type="evidence" value="ECO:0007669"/>
    <property type="project" value="TreeGrafter"/>
</dbReference>
<feature type="transmembrane region" description="Helical" evidence="8">
    <location>
        <begin position="228"/>
        <end position="248"/>
    </location>
</feature>
<keyword evidence="5 8" id="KW-0472">Membrane</keyword>
<dbReference type="InterPro" id="IPR013604">
    <property type="entry name" value="7TM_chemorcpt"/>
</dbReference>
<dbReference type="Pfam" id="PF08395">
    <property type="entry name" value="7tm_7"/>
    <property type="match status" value="1"/>
</dbReference>
<keyword evidence="3 8" id="KW-0812">Transmembrane</keyword>
<feature type="transmembrane region" description="Helical" evidence="8">
    <location>
        <begin position="333"/>
        <end position="351"/>
    </location>
</feature>
<feature type="transmembrane region" description="Helical" evidence="8">
    <location>
        <begin position="260"/>
        <end position="282"/>
    </location>
</feature>
<dbReference type="AlphaFoldDB" id="A0A8J6HDZ4"/>
<evidence type="ECO:0000256" key="8">
    <source>
        <dbReference type="RuleBase" id="RU363108"/>
    </source>
</evidence>
<dbReference type="EMBL" id="JABDTM020025803">
    <property type="protein sequence ID" value="KAH0812776.1"/>
    <property type="molecule type" value="Genomic_DNA"/>
</dbReference>
<protein>
    <recommendedName>
        <fullName evidence="8">Gustatory receptor</fullName>
    </recommendedName>
</protein>
<proteinExistence type="inferred from homology"/>
<keyword evidence="6 8" id="KW-0675">Receptor</keyword>
<comment type="subcellular location">
    <subcellularLocation>
        <location evidence="1 8">Cell membrane</location>
        <topology evidence="1 8">Multi-pass membrane protein</topology>
    </subcellularLocation>
</comment>
<name>A0A8J6HDZ4_TENMO</name>
<comment type="caution">
    <text evidence="8">Lacks conserved residue(s) required for the propagation of feature annotation.</text>
</comment>
<dbReference type="GO" id="GO:0030424">
    <property type="term" value="C:axon"/>
    <property type="evidence" value="ECO:0007669"/>
    <property type="project" value="TreeGrafter"/>
</dbReference>
<organism evidence="9 10">
    <name type="scientific">Tenebrio molitor</name>
    <name type="common">Yellow mealworm beetle</name>
    <dbReference type="NCBI Taxonomy" id="7067"/>
    <lineage>
        <taxon>Eukaryota</taxon>
        <taxon>Metazoa</taxon>
        <taxon>Ecdysozoa</taxon>
        <taxon>Arthropoda</taxon>
        <taxon>Hexapoda</taxon>
        <taxon>Insecta</taxon>
        <taxon>Pterygota</taxon>
        <taxon>Neoptera</taxon>
        <taxon>Endopterygota</taxon>
        <taxon>Coleoptera</taxon>
        <taxon>Polyphaga</taxon>
        <taxon>Cucujiformia</taxon>
        <taxon>Tenebrionidae</taxon>
        <taxon>Tenebrio</taxon>
    </lineage>
</organism>
<reference evidence="9" key="1">
    <citation type="journal article" date="2020" name="J Insects Food Feed">
        <title>The yellow mealworm (Tenebrio molitor) genome: a resource for the emerging insects as food and feed industry.</title>
        <authorList>
            <person name="Eriksson T."/>
            <person name="Andere A."/>
            <person name="Kelstrup H."/>
            <person name="Emery V."/>
            <person name="Picard C."/>
        </authorList>
    </citation>
    <scope>NUCLEOTIDE SEQUENCE</scope>
    <source>
        <strain evidence="9">Stoneville</strain>
        <tissue evidence="9">Whole head</tissue>
    </source>
</reference>
<dbReference type="GO" id="GO:0005886">
    <property type="term" value="C:plasma membrane"/>
    <property type="evidence" value="ECO:0007669"/>
    <property type="project" value="UniProtKB-SubCell"/>
</dbReference>
<dbReference type="GO" id="GO:0007635">
    <property type="term" value="P:chemosensory behavior"/>
    <property type="evidence" value="ECO:0007669"/>
    <property type="project" value="TreeGrafter"/>
</dbReference>
<evidence type="ECO:0000313" key="9">
    <source>
        <dbReference type="EMBL" id="KAH0812776.1"/>
    </source>
</evidence>
<dbReference type="GO" id="GO:0007165">
    <property type="term" value="P:signal transduction"/>
    <property type="evidence" value="ECO:0007669"/>
    <property type="project" value="UniProtKB-KW"/>
</dbReference>
<sequence length="353" mass="40483">MMNGTGPQTAGEIELKFSLKIVTFWKMPSHNAHFKTLRLLGKVIGCSSTIYSLAVLLAHFLSVVLVAVDIWSRPGLASTRLVKTADYFIKVSITTTAILTHILKKRNIDKLLARLDQIESLLPPRRHTWRFPNHCDVIFIFVFTGTRLAFHQASTPTLYHALSDLEEFQVWVFVVTSVKFLTLLERFFSRTNDHLELLLQDDPRSIDHLYEKLYRVLELWNDLYGVQLLQLFLHIFVVLVDNIINVVLELHQTGPVSWTVAFMSTVILTYLVLTLVVSRIGHQVMENKWKASKIILNGPVELLLIRHDLRLLLMKMESWESFVSAAGYFALDYSFFLSLLAAVASYIVILLQL</sequence>
<keyword evidence="2 8" id="KW-1003">Cell membrane</keyword>
<keyword evidence="10" id="KW-1185">Reference proteome</keyword>
<keyword evidence="7 8" id="KW-0807">Transducer</keyword>
<comment type="function">
    <text evidence="8">Gustatory receptor which mediates acceptance or avoidance behavior, depending on its substrates.</text>
</comment>
<comment type="caution">
    <text evidence="9">The sequence shown here is derived from an EMBL/GenBank/DDBJ whole genome shotgun (WGS) entry which is preliminary data.</text>
</comment>
<dbReference type="GO" id="GO:0043025">
    <property type="term" value="C:neuronal cell body"/>
    <property type="evidence" value="ECO:0007669"/>
    <property type="project" value="TreeGrafter"/>
</dbReference>
<evidence type="ECO:0000256" key="7">
    <source>
        <dbReference type="ARBA" id="ARBA00023224"/>
    </source>
</evidence>
<reference evidence="9" key="2">
    <citation type="submission" date="2021-08" db="EMBL/GenBank/DDBJ databases">
        <authorList>
            <person name="Eriksson T."/>
        </authorList>
    </citation>
    <scope>NUCLEOTIDE SEQUENCE</scope>
    <source>
        <strain evidence="9">Stoneville</strain>
        <tissue evidence="9">Whole head</tissue>
    </source>
</reference>
<dbReference type="GO" id="GO:0030425">
    <property type="term" value="C:dendrite"/>
    <property type="evidence" value="ECO:0007669"/>
    <property type="project" value="TreeGrafter"/>
</dbReference>
<evidence type="ECO:0000256" key="1">
    <source>
        <dbReference type="ARBA" id="ARBA00004651"/>
    </source>
</evidence>